<evidence type="ECO:0000313" key="1">
    <source>
        <dbReference type="EMBL" id="CAF4250699.1"/>
    </source>
</evidence>
<dbReference type="EMBL" id="CAJOBI010026983">
    <property type="protein sequence ID" value="CAF4250699.1"/>
    <property type="molecule type" value="Genomic_DNA"/>
</dbReference>
<proteinExistence type="predicted"/>
<evidence type="ECO:0000313" key="2">
    <source>
        <dbReference type="Proteomes" id="UP000676336"/>
    </source>
</evidence>
<dbReference type="InterPro" id="IPR036860">
    <property type="entry name" value="SH2_dom_sf"/>
</dbReference>
<feature type="non-terminal residue" evidence="1">
    <location>
        <position position="84"/>
    </location>
</feature>
<dbReference type="Proteomes" id="UP000676336">
    <property type="component" value="Unassembled WGS sequence"/>
</dbReference>
<comment type="caution">
    <text evidence="1">The sequence shown here is derived from an EMBL/GenBank/DDBJ whole genome shotgun (WGS) entry which is preliminary data.</text>
</comment>
<dbReference type="SUPFAM" id="SSF55550">
    <property type="entry name" value="SH2 domain"/>
    <property type="match status" value="1"/>
</dbReference>
<reference evidence="1" key="1">
    <citation type="submission" date="2021-02" db="EMBL/GenBank/DDBJ databases">
        <authorList>
            <person name="Nowell W R."/>
        </authorList>
    </citation>
    <scope>NUCLEOTIDE SEQUENCE</scope>
</reference>
<gene>
    <name evidence="1" type="ORF">SMN809_LOCUS23986</name>
</gene>
<accession>A0A8S2STQ7</accession>
<protein>
    <recommendedName>
        <fullName evidence="3">SH2 domain-containing protein</fullName>
    </recommendedName>
</protein>
<sequence length="84" mass="10043">IEIQYDILQRSEAVYCYFIYDRFASLRAREKLQQATDGTFFIRAAEESKRTSNVEYFLNFVCHKQVVEVPICCDKARRAFWFLS</sequence>
<name>A0A8S2STQ7_9BILA</name>
<organism evidence="1 2">
    <name type="scientific">Rotaria magnacalcarata</name>
    <dbReference type="NCBI Taxonomy" id="392030"/>
    <lineage>
        <taxon>Eukaryota</taxon>
        <taxon>Metazoa</taxon>
        <taxon>Spiralia</taxon>
        <taxon>Gnathifera</taxon>
        <taxon>Rotifera</taxon>
        <taxon>Eurotatoria</taxon>
        <taxon>Bdelloidea</taxon>
        <taxon>Philodinida</taxon>
        <taxon>Philodinidae</taxon>
        <taxon>Rotaria</taxon>
    </lineage>
</organism>
<evidence type="ECO:0008006" key="3">
    <source>
        <dbReference type="Google" id="ProtNLM"/>
    </source>
</evidence>
<dbReference type="AlphaFoldDB" id="A0A8S2STQ7"/>
<feature type="non-terminal residue" evidence="1">
    <location>
        <position position="1"/>
    </location>
</feature>